<dbReference type="Proteomes" id="UP001281761">
    <property type="component" value="Unassembled WGS sequence"/>
</dbReference>
<organism evidence="2 3">
    <name type="scientific">Blattamonas nauphoetae</name>
    <dbReference type="NCBI Taxonomy" id="2049346"/>
    <lineage>
        <taxon>Eukaryota</taxon>
        <taxon>Metamonada</taxon>
        <taxon>Preaxostyla</taxon>
        <taxon>Oxymonadida</taxon>
        <taxon>Blattamonas</taxon>
    </lineage>
</organism>
<feature type="region of interest" description="Disordered" evidence="1">
    <location>
        <begin position="29"/>
        <end position="66"/>
    </location>
</feature>
<reference evidence="2 3" key="1">
    <citation type="journal article" date="2022" name="bioRxiv">
        <title>Genomics of Preaxostyla Flagellates Illuminates Evolutionary Transitions and the Path Towards Mitochondrial Loss.</title>
        <authorList>
            <person name="Novak L.V.F."/>
            <person name="Treitli S.C."/>
            <person name="Pyrih J."/>
            <person name="Halakuc P."/>
            <person name="Pipaliya S.V."/>
            <person name="Vacek V."/>
            <person name="Brzon O."/>
            <person name="Soukal P."/>
            <person name="Eme L."/>
            <person name="Dacks J.B."/>
            <person name="Karnkowska A."/>
            <person name="Elias M."/>
            <person name="Hampl V."/>
        </authorList>
    </citation>
    <scope>NUCLEOTIDE SEQUENCE [LARGE SCALE GENOMIC DNA]</scope>
    <source>
        <strain evidence="2">NAU3</strain>
        <tissue evidence="2">Gut</tissue>
    </source>
</reference>
<accession>A0ABQ9XMX3</accession>
<keyword evidence="3" id="KW-1185">Reference proteome</keyword>
<evidence type="ECO:0000313" key="2">
    <source>
        <dbReference type="EMBL" id="KAK2952683.1"/>
    </source>
</evidence>
<comment type="caution">
    <text evidence="2">The sequence shown here is derived from an EMBL/GenBank/DDBJ whole genome shotgun (WGS) entry which is preliminary data.</text>
</comment>
<evidence type="ECO:0000313" key="3">
    <source>
        <dbReference type="Proteomes" id="UP001281761"/>
    </source>
</evidence>
<proteinExistence type="predicted"/>
<name>A0ABQ9XMX3_9EUKA</name>
<gene>
    <name evidence="2" type="ORF">BLNAU_12332</name>
</gene>
<sequence length="116" mass="12636">MPSSSQQTLSFESTSKCLPSLSINTQTRFSVDGEPLGRNTVAASKGVERGAASRPQRSLSPHLSTRPILPSQSMSISLSITITITMRALSPTMLWCVQFSRTENGKCVRSRGRNNH</sequence>
<dbReference type="EMBL" id="JARBJD010000100">
    <property type="protein sequence ID" value="KAK2952683.1"/>
    <property type="molecule type" value="Genomic_DNA"/>
</dbReference>
<evidence type="ECO:0000256" key="1">
    <source>
        <dbReference type="SAM" id="MobiDB-lite"/>
    </source>
</evidence>
<protein>
    <submittedName>
        <fullName evidence="2">Uncharacterized protein</fullName>
    </submittedName>
</protein>